<dbReference type="Proteomes" id="UP001558613">
    <property type="component" value="Unassembled WGS sequence"/>
</dbReference>
<reference evidence="2 3" key="1">
    <citation type="submission" date="2023-09" db="EMBL/GenBank/DDBJ databases">
        <authorList>
            <person name="Wang M."/>
        </authorList>
    </citation>
    <scope>NUCLEOTIDE SEQUENCE [LARGE SCALE GENOMIC DNA]</scope>
    <source>
        <strain evidence="2">GT-2023</strain>
        <tissue evidence="2">Liver</tissue>
    </source>
</reference>
<evidence type="ECO:0000313" key="2">
    <source>
        <dbReference type="EMBL" id="KAL1263822.1"/>
    </source>
</evidence>
<comment type="caution">
    <text evidence="2">The sequence shown here is derived from an EMBL/GenBank/DDBJ whole genome shotgun (WGS) entry which is preliminary data.</text>
</comment>
<proteinExistence type="predicted"/>
<sequence>MSCLDYSAFTPSLSSDYTLREGLYLSSALRLSSQMTLANRETSVSLCVTLETRASKQRDGGAQESSPREVHMGLQCENGSEKLTISTFPWPGVFELKNITECRWTRSGRA</sequence>
<dbReference type="EMBL" id="JAYMGO010000012">
    <property type="protein sequence ID" value="KAL1263822.1"/>
    <property type="molecule type" value="Genomic_DNA"/>
</dbReference>
<organism evidence="2 3">
    <name type="scientific">Cirrhinus molitorella</name>
    <name type="common">mud carp</name>
    <dbReference type="NCBI Taxonomy" id="172907"/>
    <lineage>
        <taxon>Eukaryota</taxon>
        <taxon>Metazoa</taxon>
        <taxon>Chordata</taxon>
        <taxon>Craniata</taxon>
        <taxon>Vertebrata</taxon>
        <taxon>Euteleostomi</taxon>
        <taxon>Actinopterygii</taxon>
        <taxon>Neopterygii</taxon>
        <taxon>Teleostei</taxon>
        <taxon>Ostariophysi</taxon>
        <taxon>Cypriniformes</taxon>
        <taxon>Cyprinidae</taxon>
        <taxon>Labeoninae</taxon>
        <taxon>Labeonini</taxon>
        <taxon>Cirrhinus</taxon>
    </lineage>
</organism>
<keyword evidence="3" id="KW-1185">Reference proteome</keyword>
<feature type="region of interest" description="Disordered" evidence="1">
    <location>
        <begin position="54"/>
        <end position="73"/>
    </location>
</feature>
<name>A0ABR3MFE8_9TELE</name>
<evidence type="ECO:0000313" key="3">
    <source>
        <dbReference type="Proteomes" id="UP001558613"/>
    </source>
</evidence>
<gene>
    <name evidence="2" type="ORF">QQF64_004177</name>
</gene>
<protein>
    <submittedName>
        <fullName evidence="2">Uncharacterized protein</fullName>
    </submittedName>
</protein>
<evidence type="ECO:0000256" key="1">
    <source>
        <dbReference type="SAM" id="MobiDB-lite"/>
    </source>
</evidence>
<accession>A0ABR3MFE8</accession>
<feature type="compositionally biased region" description="Basic and acidic residues" evidence="1">
    <location>
        <begin position="54"/>
        <end position="71"/>
    </location>
</feature>